<evidence type="ECO:0000259" key="5">
    <source>
        <dbReference type="PROSITE" id="PS51078"/>
    </source>
</evidence>
<dbReference type="Pfam" id="PF09339">
    <property type="entry name" value="HTH_IclR"/>
    <property type="match status" value="1"/>
</dbReference>
<dbReference type="SUPFAM" id="SSF55781">
    <property type="entry name" value="GAF domain-like"/>
    <property type="match status" value="1"/>
</dbReference>
<dbReference type="Gene3D" id="1.10.10.10">
    <property type="entry name" value="Winged helix-like DNA-binding domain superfamily/Winged helix DNA-binding domain"/>
    <property type="match status" value="1"/>
</dbReference>
<reference evidence="6" key="1">
    <citation type="submission" date="2018-05" db="EMBL/GenBank/DDBJ databases">
        <authorList>
            <person name="Lanie J.A."/>
            <person name="Ng W.-L."/>
            <person name="Kazmierczak K.M."/>
            <person name="Andrzejewski T.M."/>
            <person name="Davidsen T.M."/>
            <person name="Wayne K.J."/>
            <person name="Tettelin H."/>
            <person name="Glass J.I."/>
            <person name="Rusch D."/>
            <person name="Podicherti R."/>
            <person name="Tsui H.-C.T."/>
            <person name="Winkler M.E."/>
        </authorList>
    </citation>
    <scope>NUCLEOTIDE SEQUENCE</scope>
</reference>
<accession>A0A381S8P6</accession>
<dbReference type="InterPro" id="IPR005471">
    <property type="entry name" value="Tscrpt_reg_IclR_N"/>
</dbReference>
<dbReference type="GO" id="GO:0045892">
    <property type="term" value="P:negative regulation of DNA-templated transcription"/>
    <property type="evidence" value="ECO:0007669"/>
    <property type="project" value="TreeGrafter"/>
</dbReference>
<keyword evidence="1" id="KW-0805">Transcription regulation</keyword>
<dbReference type="InterPro" id="IPR036388">
    <property type="entry name" value="WH-like_DNA-bd_sf"/>
</dbReference>
<dbReference type="PANTHER" id="PTHR30136:SF24">
    <property type="entry name" value="HTH-TYPE TRANSCRIPTIONAL REPRESSOR ALLR"/>
    <property type="match status" value="1"/>
</dbReference>
<dbReference type="FunFam" id="1.10.10.10:FF:000056">
    <property type="entry name" value="IclR family transcriptional regulator"/>
    <property type="match status" value="1"/>
</dbReference>
<dbReference type="PANTHER" id="PTHR30136">
    <property type="entry name" value="HELIX-TURN-HELIX TRANSCRIPTIONAL REGULATOR, ICLR FAMILY"/>
    <property type="match status" value="1"/>
</dbReference>
<dbReference type="GO" id="GO:0003677">
    <property type="term" value="F:DNA binding"/>
    <property type="evidence" value="ECO:0007669"/>
    <property type="project" value="UniProtKB-KW"/>
</dbReference>
<dbReference type="EMBL" id="UINC01002797">
    <property type="protein sequence ID" value="SVA00406.1"/>
    <property type="molecule type" value="Genomic_DNA"/>
</dbReference>
<keyword evidence="2" id="KW-0238">DNA-binding</keyword>
<dbReference type="InterPro" id="IPR011991">
    <property type="entry name" value="ArsR-like_HTH"/>
</dbReference>
<dbReference type="InterPro" id="IPR036390">
    <property type="entry name" value="WH_DNA-bd_sf"/>
</dbReference>
<feature type="domain" description="HTH iclR-type" evidence="4">
    <location>
        <begin position="7"/>
        <end position="69"/>
    </location>
</feature>
<dbReference type="PROSITE" id="PS51077">
    <property type="entry name" value="HTH_ICLR"/>
    <property type="match status" value="1"/>
</dbReference>
<dbReference type="SMART" id="SM00346">
    <property type="entry name" value="HTH_ICLR"/>
    <property type="match status" value="1"/>
</dbReference>
<name>A0A381S8P6_9ZZZZ</name>
<dbReference type="Gene3D" id="3.30.450.40">
    <property type="match status" value="1"/>
</dbReference>
<feature type="non-terminal residue" evidence="6">
    <location>
        <position position="1"/>
    </location>
</feature>
<dbReference type="InterPro" id="IPR014757">
    <property type="entry name" value="Tscrpt_reg_IclR_C"/>
</dbReference>
<keyword evidence="3" id="KW-0804">Transcription</keyword>
<evidence type="ECO:0000259" key="4">
    <source>
        <dbReference type="PROSITE" id="PS51077"/>
    </source>
</evidence>
<dbReference type="AlphaFoldDB" id="A0A381S8P6"/>
<dbReference type="InterPro" id="IPR029016">
    <property type="entry name" value="GAF-like_dom_sf"/>
</dbReference>
<proteinExistence type="predicted"/>
<organism evidence="6">
    <name type="scientific">marine metagenome</name>
    <dbReference type="NCBI Taxonomy" id="408172"/>
    <lineage>
        <taxon>unclassified sequences</taxon>
        <taxon>metagenomes</taxon>
        <taxon>ecological metagenomes</taxon>
    </lineage>
</organism>
<sequence length="253" mass="26094">VIYASRVQSIERTFGVLRAVSAGGGSVGVSEVARATGLAKSTCSRILASLDELGIVERIDDSGRFVIGAGLVALAGSGASPSSLREMARPELLGLADRLGECAGLAVPDGRDGLYVDQVPGPGHVQVTDWTGHRFPLHTIAAGLALMGGWSDTDVAAYADVGLEEFTPCTVTTLVGLRQRIGEVRRTGAAWTIGEFSEEIAGVAAAVCDPDGTAVASLTVYGPVFRFPGGADTSEIELVVREAAARVEARLEG</sequence>
<evidence type="ECO:0000256" key="2">
    <source>
        <dbReference type="ARBA" id="ARBA00023125"/>
    </source>
</evidence>
<evidence type="ECO:0000256" key="1">
    <source>
        <dbReference type="ARBA" id="ARBA00023015"/>
    </source>
</evidence>
<dbReference type="Pfam" id="PF01614">
    <property type="entry name" value="IclR_C"/>
    <property type="match status" value="1"/>
</dbReference>
<dbReference type="GO" id="GO:0003700">
    <property type="term" value="F:DNA-binding transcription factor activity"/>
    <property type="evidence" value="ECO:0007669"/>
    <property type="project" value="TreeGrafter"/>
</dbReference>
<feature type="domain" description="IclR-ED" evidence="5">
    <location>
        <begin position="70"/>
        <end position="253"/>
    </location>
</feature>
<dbReference type="CDD" id="cd00090">
    <property type="entry name" value="HTH_ARSR"/>
    <property type="match status" value="1"/>
</dbReference>
<dbReference type="SUPFAM" id="SSF46785">
    <property type="entry name" value="Winged helix' DNA-binding domain"/>
    <property type="match status" value="1"/>
</dbReference>
<evidence type="ECO:0008006" key="7">
    <source>
        <dbReference type="Google" id="ProtNLM"/>
    </source>
</evidence>
<evidence type="ECO:0000256" key="3">
    <source>
        <dbReference type="ARBA" id="ARBA00023163"/>
    </source>
</evidence>
<protein>
    <recommendedName>
        <fullName evidence="7">HTH iclR-type domain-containing protein</fullName>
    </recommendedName>
</protein>
<gene>
    <name evidence="6" type="ORF">METZ01_LOCUS53260</name>
</gene>
<evidence type="ECO:0000313" key="6">
    <source>
        <dbReference type="EMBL" id="SVA00406.1"/>
    </source>
</evidence>
<dbReference type="InterPro" id="IPR050707">
    <property type="entry name" value="HTH_MetabolicPath_Reg"/>
</dbReference>
<dbReference type="PROSITE" id="PS51078">
    <property type="entry name" value="ICLR_ED"/>
    <property type="match status" value="1"/>
</dbReference>